<evidence type="ECO:0000256" key="2">
    <source>
        <dbReference type="SAM" id="SignalP"/>
    </source>
</evidence>
<protein>
    <submittedName>
        <fullName evidence="7">Membrane fusion protein, multidrug efflux system</fullName>
    </submittedName>
</protein>
<dbReference type="Pfam" id="PF25917">
    <property type="entry name" value="BSH_RND"/>
    <property type="match status" value="1"/>
</dbReference>
<name>A0A1G7ABQ0_9BACT</name>
<evidence type="ECO:0000259" key="3">
    <source>
        <dbReference type="Pfam" id="PF25876"/>
    </source>
</evidence>
<keyword evidence="8" id="KW-1185">Reference proteome</keyword>
<evidence type="ECO:0000259" key="4">
    <source>
        <dbReference type="Pfam" id="PF25917"/>
    </source>
</evidence>
<feature type="chain" id="PRO_5011769696" evidence="2">
    <location>
        <begin position="23"/>
        <end position="379"/>
    </location>
</feature>
<gene>
    <name evidence="7" type="ORF">SAMN04487996_103395</name>
</gene>
<dbReference type="InterPro" id="IPR058624">
    <property type="entry name" value="MdtA-like_HH"/>
</dbReference>
<dbReference type="PROSITE" id="PS51257">
    <property type="entry name" value="PROKAR_LIPOPROTEIN"/>
    <property type="match status" value="1"/>
</dbReference>
<dbReference type="Gene3D" id="2.40.30.170">
    <property type="match status" value="1"/>
</dbReference>
<dbReference type="EMBL" id="FNAN01000003">
    <property type="protein sequence ID" value="SDE12103.1"/>
    <property type="molecule type" value="Genomic_DNA"/>
</dbReference>
<feature type="domain" description="Multidrug resistance protein MdtA-like alpha-helical hairpin" evidence="3">
    <location>
        <begin position="100"/>
        <end position="169"/>
    </location>
</feature>
<dbReference type="Pfam" id="PF25876">
    <property type="entry name" value="HH_MFP_RND"/>
    <property type="match status" value="1"/>
</dbReference>
<accession>A0A1G7ABQ0</accession>
<dbReference type="GO" id="GO:0005886">
    <property type="term" value="C:plasma membrane"/>
    <property type="evidence" value="ECO:0007669"/>
    <property type="project" value="TreeGrafter"/>
</dbReference>
<dbReference type="GO" id="GO:0046677">
    <property type="term" value="P:response to antibiotic"/>
    <property type="evidence" value="ECO:0007669"/>
    <property type="project" value="TreeGrafter"/>
</dbReference>
<proteinExistence type="inferred from homology"/>
<evidence type="ECO:0000259" key="5">
    <source>
        <dbReference type="Pfam" id="PF25944"/>
    </source>
</evidence>
<dbReference type="NCBIfam" id="TIGR01730">
    <property type="entry name" value="RND_mfp"/>
    <property type="match status" value="1"/>
</dbReference>
<dbReference type="Gene3D" id="1.10.287.470">
    <property type="entry name" value="Helix hairpin bin"/>
    <property type="match status" value="1"/>
</dbReference>
<reference evidence="8" key="1">
    <citation type="submission" date="2016-10" db="EMBL/GenBank/DDBJ databases">
        <authorList>
            <person name="Varghese N."/>
            <person name="Submissions S."/>
        </authorList>
    </citation>
    <scope>NUCLEOTIDE SEQUENCE [LARGE SCALE GENOMIC DNA]</scope>
    <source>
        <strain evidence="8">DSM 25329</strain>
    </source>
</reference>
<dbReference type="InterPro" id="IPR058637">
    <property type="entry name" value="YknX-like_C"/>
</dbReference>
<dbReference type="Gene3D" id="2.40.50.100">
    <property type="match status" value="1"/>
</dbReference>
<comment type="similarity">
    <text evidence="1">Belongs to the membrane fusion protein (MFP) (TC 8.A.1) family.</text>
</comment>
<dbReference type="STRING" id="659014.SAMN04487996_103395"/>
<dbReference type="AlphaFoldDB" id="A0A1G7ABQ0"/>
<feature type="domain" description="Multidrug resistance protein MdtA-like beta-barrel" evidence="5">
    <location>
        <begin position="210"/>
        <end position="291"/>
    </location>
</feature>
<keyword evidence="2" id="KW-0732">Signal</keyword>
<feature type="domain" description="Multidrug resistance protein MdtA-like barrel-sandwich hybrid" evidence="4">
    <location>
        <begin position="61"/>
        <end position="199"/>
    </location>
</feature>
<evidence type="ECO:0000259" key="6">
    <source>
        <dbReference type="Pfam" id="PF25989"/>
    </source>
</evidence>
<sequence length="379" mass="40314">MKKIPVYLSALSVLLLFGCASEPEQGPQTGPAPAFQVQAVGSGEATIYSEYPATLEGLADVEVRSQVEGILQRILVAEGAYVKEGTPLFQIDPRQYTEAYNSAQGELLAANATVTTTKLELEKLVPLVENKVLSAFQLKIVQSAYEAALARMKQAEAKVGSARITLGYATVRAPVTGYVGRIFKKAGSLVSASDAQQITYISDNRSVHAYFTIGETDFLKFRESLAGKSIHEKLGNAPAAALILSGDIAYEHPGKLDMIDAAFDKNTGAIALRATFPNSDGLLRSGNSGKVKLGFKQSNVVSIPQEATIEIQDKIFVYTVGNGSKVAKVPLKISASVGNSYLVSDGLKAGDRIVLKGMDALKEGMVITPKAPEADLVQN</sequence>
<dbReference type="PANTHER" id="PTHR30158:SF23">
    <property type="entry name" value="MULTIDRUG RESISTANCE PROTEIN MEXA"/>
    <property type="match status" value="1"/>
</dbReference>
<feature type="domain" description="YknX-like C-terminal permuted SH3-like" evidence="6">
    <location>
        <begin position="301"/>
        <end position="368"/>
    </location>
</feature>
<organism evidence="7 8">
    <name type="scientific">Dyadobacter soli</name>
    <dbReference type="NCBI Taxonomy" id="659014"/>
    <lineage>
        <taxon>Bacteria</taxon>
        <taxon>Pseudomonadati</taxon>
        <taxon>Bacteroidota</taxon>
        <taxon>Cytophagia</taxon>
        <taxon>Cytophagales</taxon>
        <taxon>Spirosomataceae</taxon>
        <taxon>Dyadobacter</taxon>
    </lineage>
</organism>
<dbReference type="InterPro" id="IPR058626">
    <property type="entry name" value="MdtA-like_b-barrel"/>
</dbReference>
<evidence type="ECO:0000313" key="8">
    <source>
        <dbReference type="Proteomes" id="UP000198748"/>
    </source>
</evidence>
<dbReference type="Pfam" id="PF25944">
    <property type="entry name" value="Beta-barrel_RND"/>
    <property type="match status" value="1"/>
</dbReference>
<evidence type="ECO:0000256" key="1">
    <source>
        <dbReference type="ARBA" id="ARBA00009477"/>
    </source>
</evidence>
<dbReference type="OrthoDB" id="9801814at2"/>
<dbReference type="Proteomes" id="UP000198748">
    <property type="component" value="Unassembled WGS sequence"/>
</dbReference>
<dbReference type="GO" id="GO:0022857">
    <property type="term" value="F:transmembrane transporter activity"/>
    <property type="evidence" value="ECO:0007669"/>
    <property type="project" value="InterPro"/>
</dbReference>
<dbReference type="SUPFAM" id="SSF111369">
    <property type="entry name" value="HlyD-like secretion proteins"/>
    <property type="match status" value="1"/>
</dbReference>
<feature type="signal peptide" evidence="2">
    <location>
        <begin position="1"/>
        <end position="22"/>
    </location>
</feature>
<evidence type="ECO:0000313" key="7">
    <source>
        <dbReference type="EMBL" id="SDE12103.1"/>
    </source>
</evidence>
<dbReference type="PANTHER" id="PTHR30158">
    <property type="entry name" value="ACRA/E-RELATED COMPONENT OF DRUG EFFLUX TRANSPORTER"/>
    <property type="match status" value="1"/>
</dbReference>
<dbReference type="GO" id="GO:0030313">
    <property type="term" value="C:cell envelope"/>
    <property type="evidence" value="ECO:0007669"/>
    <property type="project" value="UniProtKB-SubCell"/>
</dbReference>
<dbReference type="RefSeq" id="WP_090147705.1">
    <property type="nucleotide sequence ID" value="NZ_FNAN01000003.1"/>
</dbReference>
<dbReference type="Gene3D" id="2.40.420.20">
    <property type="match status" value="1"/>
</dbReference>
<dbReference type="InterPro" id="IPR058625">
    <property type="entry name" value="MdtA-like_BSH"/>
</dbReference>
<dbReference type="InterPro" id="IPR006143">
    <property type="entry name" value="RND_pump_MFP"/>
</dbReference>
<dbReference type="Pfam" id="PF25989">
    <property type="entry name" value="YknX_C"/>
    <property type="match status" value="1"/>
</dbReference>